<sequence>DSILLVFSIISFLPQLKLLWTRKDSSGLSLCYLSLNLICATEQFLLGLLYNNTPDGRSDMFLEHPRSIGDWVNFIHLTVVWMLYHLTFTLCLKYSSHLSLRQKSCHALPYIGFLFVSIIPAVLMVLITNRKQCPHDRQDEFLFALLSGVHFMLLNPFTTLLTLGSVFCQAAKLRKGQPPQRALSPVGLAAQAGVFSVLAITWPLRVTYLGSSWDIYASWFTIYNWYIFVGWPAVDNGVFALVQASLLWLAWKNQHCQLTPLDENEPLLAGSDNV</sequence>
<dbReference type="OMA" id="GWATVNN"/>
<evidence type="ECO:0000256" key="4">
    <source>
        <dbReference type="ARBA" id="ARBA00023136"/>
    </source>
</evidence>
<dbReference type="VEuPathDB" id="FungiDB:ASPACDRAFT_30506"/>
<feature type="transmembrane region" description="Helical" evidence="5">
    <location>
        <begin position="71"/>
        <end position="95"/>
    </location>
</feature>
<feature type="transmembrane region" description="Helical" evidence="5">
    <location>
        <begin position="182"/>
        <end position="205"/>
    </location>
</feature>
<dbReference type="OrthoDB" id="5139341at2759"/>
<dbReference type="GO" id="GO:0016020">
    <property type="term" value="C:membrane"/>
    <property type="evidence" value="ECO:0007669"/>
    <property type="project" value="UniProtKB-SubCell"/>
</dbReference>
<keyword evidence="7" id="KW-1185">Reference proteome</keyword>
<dbReference type="Gene3D" id="1.20.1280.290">
    <property type="match status" value="1"/>
</dbReference>
<feature type="transmembrane region" description="Helical" evidence="5">
    <location>
        <begin position="141"/>
        <end position="170"/>
    </location>
</feature>
<dbReference type="STRING" id="690307.A0A1L9WRA8"/>
<keyword evidence="4 5" id="KW-0472">Membrane</keyword>
<evidence type="ECO:0000313" key="6">
    <source>
        <dbReference type="EMBL" id="OJJ98706.1"/>
    </source>
</evidence>
<dbReference type="RefSeq" id="XP_020055046.1">
    <property type="nucleotide sequence ID" value="XM_020199736.1"/>
</dbReference>
<feature type="non-terminal residue" evidence="6">
    <location>
        <position position="1"/>
    </location>
</feature>
<dbReference type="EMBL" id="KV878979">
    <property type="protein sequence ID" value="OJJ98706.1"/>
    <property type="molecule type" value="Genomic_DNA"/>
</dbReference>
<feature type="transmembrane region" description="Helical" evidence="5">
    <location>
        <begin position="225"/>
        <end position="251"/>
    </location>
</feature>
<organism evidence="6 7">
    <name type="scientific">Aspergillus aculeatus (strain ATCC 16872 / CBS 172.66 / WB 5094)</name>
    <dbReference type="NCBI Taxonomy" id="690307"/>
    <lineage>
        <taxon>Eukaryota</taxon>
        <taxon>Fungi</taxon>
        <taxon>Dikarya</taxon>
        <taxon>Ascomycota</taxon>
        <taxon>Pezizomycotina</taxon>
        <taxon>Eurotiomycetes</taxon>
        <taxon>Eurotiomycetidae</taxon>
        <taxon>Eurotiales</taxon>
        <taxon>Aspergillaceae</taxon>
        <taxon>Aspergillus</taxon>
        <taxon>Aspergillus subgen. Circumdati</taxon>
    </lineage>
</organism>
<name>A0A1L9WRA8_ASPA1</name>
<proteinExistence type="predicted"/>
<dbReference type="InterPro" id="IPR006603">
    <property type="entry name" value="PQ-loop_rpt"/>
</dbReference>
<keyword evidence="2 5" id="KW-0812">Transmembrane</keyword>
<dbReference type="Pfam" id="PF04193">
    <property type="entry name" value="PQ-loop"/>
    <property type="match status" value="1"/>
</dbReference>
<evidence type="ECO:0000256" key="5">
    <source>
        <dbReference type="SAM" id="Phobius"/>
    </source>
</evidence>
<comment type="subcellular location">
    <subcellularLocation>
        <location evidence="1">Membrane</location>
        <topology evidence="1">Multi-pass membrane protein</topology>
    </subcellularLocation>
</comment>
<gene>
    <name evidence="6" type="ORF">ASPACDRAFT_30506</name>
</gene>
<evidence type="ECO:0000256" key="1">
    <source>
        <dbReference type="ARBA" id="ARBA00004141"/>
    </source>
</evidence>
<evidence type="ECO:0000256" key="2">
    <source>
        <dbReference type="ARBA" id="ARBA00022692"/>
    </source>
</evidence>
<evidence type="ECO:0000256" key="3">
    <source>
        <dbReference type="ARBA" id="ARBA00022989"/>
    </source>
</evidence>
<dbReference type="Proteomes" id="UP000184546">
    <property type="component" value="Unassembled WGS sequence"/>
</dbReference>
<accession>A0A1L9WRA8</accession>
<keyword evidence="3 5" id="KW-1133">Transmembrane helix</keyword>
<evidence type="ECO:0000313" key="7">
    <source>
        <dbReference type="Proteomes" id="UP000184546"/>
    </source>
</evidence>
<dbReference type="GeneID" id="30973550"/>
<protein>
    <submittedName>
        <fullName evidence="6">Uncharacterized protein</fullName>
    </submittedName>
</protein>
<feature type="transmembrane region" description="Helical" evidence="5">
    <location>
        <begin position="30"/>
        <end position="51"/>
    </location>
</feature>
<reference evidence="7" key="1">
    <citation type="journal article" date="2017" name="Genome Biol.">
        <title>Comparative genomics reveals high biological diversity and specific adaptations in the industrially and medically important fungal genus Aspergillus.</title>
        <authorList>
            <person name="de Vries R.P."/>
            <person name="Riley R."/>
            <person name="Wiebenga A."/>
            <person name="Aguilar-Osorio G."/>
            <person name="Amillis S."/>
            <person name="Uchima C.A."/>
            <person name="Anderluh G."/>
            <person name="Asadollahi M."/>
            <person name="Askin M."/>
            <person name="Barry K."/>
            <person name="Battaglia E."/>
            <person name="Bayram O."/>
            <person name="Benocci T."/>
            <person name="Braus-Stromeyer S.A."/>
            <person name="Caldana C."/>
            <person name="Canovas D."/>
            <person name="Cerqueira G.C."/>
            <person name="Chen F."/>
            <person name="Chen W."/>
            <person name="Choi C."/>
            <person name="Clum A."/>
            <person name="Dos Santos R.A."/>
            <person name="Damasio A.R."/>
            <person name="Diallinas G."/>
            <person name="Emri T."/>
            <person name="Fekete E."/>
            <person name="Flipphi M."/>
            <person name="Freyberg S."/>
            <person name="Gallo A."/>
            <person name="Gournas C."/>
            <person name="Habgood R."/>
            <person name="Hainaut M."/>
            <person name="Harispe M.L."/>
            <person name="Henrissat B."/>
            <person name="Hilden K.S."/>
            <person name="Hope R."/>
            <person name="Hossain A."/>
            <person name="Karabika E."/>
            <person name="Karaffa L."/>
            <person name="Karanyi Z."/>
            <person name="Krasevec N."/>
            <person name="Kuo A."/>
            <person name="Kusch H."/>
            <person name="LaButti K."/>
            <person name="Lagendijk E.L."/>
            <person name="Lapidus A."/>
            <person name="Levasseur A."/>
            <person name="Lindquist E."/>
            <person name="Lipzen A."/>
            <person name="Logrieco A.F."/>
            <person name="MacCabe A."/>
            <person name="Maekelae M.R."/>
            <person name="Malavazi I."/>
            <person name="Melin P."/>
            <person name="Meyer V."/>
            <person name="Mielnichuk N."/>
            <person name="Miskei M."/>
            <person name="Molnar A.P."/>
            <person name="Mule G."/>
            <person name="Ngan C.Y."/>
            <person name="Orejas M."/>
            <person name="Orosz E."/>
            <person name="Ouedraogo J.P."/>
            <person name="Overkamp K.M."/>
            <person name="Park H.-S."/>
            <person name="Perrone G."/>
            <person name="Piumi F."/>
            <person name="Punt P.J."/>
            <person name="Ram A.F."/>
            <person name="Ramon A."/>
            <person name="Rauscher S."/>
            <person name="Record E."/>
            <person name="Riano-Pachon D.M."/>
            <person name="Robert V."/>
            <person name="Roehrig J."/>
            <person name="Ruller R."/>
            <person name="Salamov A."/>
            <person name="Salih N.S."/>
            <person name="Samson R.A."/>
            <person name="Sandor E."/>
            <person name="Sanguinetti M."/>
            <person name="Schuetze T."/>
            <person name="Sepcic K."/>
            <person name="Shelest E."/>
            <person name="Sherlock G."/>
            <person name="Sophianopoulou V."/>
            <person name="Squina F.M."/>
            <person name="Sun H."/>
            <person name="Susca A."/>
            <person name="Todd R.B."/>
            <person name="Tsang A."/>
            <person name="Unkles S.E."/>
            <person name="van de Wiele N."/>
            <person name="van Rossen-Uffink D."/>
            <person name="Oliveira J.V."/>
            <person name="Vesth T.C."/>
            <person name="Visser J."/>
            <person name="Yu J.-H."/>
            <person name="Zhou M."/>
            <person name="Andersen M.R."/>
            <person name="Archer D.B."/>
            <person name="Baker S.E."/>
            <person name="Benoit I."/>
            <person name="Brakhage A.A."/>
            <person name="Braus G.H."/>
            <person name="Fischer R."/>
            <person name="Frisvad J.C."/>
            <person name="Goldman G.H."/>
            <person name="Houbraken J."/>
            <person name="Oakley B."/>
            <person name="Pocsi I."/>
            <person name="Scazzocchio C."/>
            <person name="Seiboth B."/>
            <person name="vanKuyk P.A."/>
            <person name="Wortman J."/>
            <person name="Dyer P.S."/>
            <person name="Grigoriev I.V."/>
        </authorList>
    </citation>
    <scope>NUCLEOTIDE SEQUENCE [LARGE SCALE GENOMIC DNA]</scope>
    <source>
        <strain evidence="7">ATCC 16872 / CBS 172.66 / WB 5094</strain>
    </source>
</reference>
<dbReference type="AlphaFoldDB" id="A0A1L9WRA8"/>
<feature type="transmembrane region" description="Helical" evidence="5">
    <location>
        <begin position="107"/>
        <end position="129"/>
    </location>
</feature>